<comment type="caution">
    <text evidence="1">The sequence shown here is derived from an EMBL/GenBank/DDBJ whole genome shotgun (WGS) entry which is preliminary data.</text>
</comment>
<protein>
    <submittedName>
        <fullName evidence="1">Uncharacterized protein</fullName>
    </submittedName>
</protein>
<evidence type="ECO:0000313" key="1">
    <source>
        <dbReference type="EMBL" id="KAF9065701.1"/>
    </source>
</evidence>
<organism evidence="1 2">
    <name type="scientific">Rhodocollybia butyracea</name>
    <dbReference type="NCBI Taxonomy" id="206335"/>
    <lineage>
        <taxon>Eukaryota</taxon>
        <taxon>Fungi</taxon>
        <taxon>Dikarya</taxon>
        <taxon>Basidiomycota</taxon>
        <taxon>Agaricomycotina</taxon>
        <taxon>Agaricomycetes</taxon>
        <taxon>Agaricomycetidae</taxon>
        <taxon>Agaricales</taxon>
        <taxon>Marasmiineae</taxon>
        <taxon>Omphalotaceae</taxon>
        <taxon>Rhodocollybia</taxon>
    </lineage>
</organism>
<accession>A0A9P5U489</accession>
<evidence type="ECO:0000313" key="2">
    <source>
        <dbReference type="Proteomes" id="UP000772434"/>
    </source>
</evidence>
<keyword evidence="2" id="KW-1185">Reference proteome</keyword>
<reference evidence="1" key="1">
    <citation type="submission" date="2020-11" db="EMBL/GenBank/DDBJ databases">
        <authorList>
            <consortium name="DOE Joint Genome Institute"/>
            <person name="Ahrendt S."/>
            <person name="Riley R."/>
            <person name="Andreopoulos W."/>
            <person name="Labutti K."/>
            <person name="Pangilinan J."/>
            <person name="Ruiz-Duenas F.J."/>
            <person name="Barrasa J.M."/>
            <person name="Sanchez-Garcia M."/>
            <person name="Camarero S."/>
            <person name="Miyauchi S."/>
            <person name="Serrano A."/>
            <person name="Linde D."/>
            <person name="Babiker R."/>
            <person name="Drula E."/>
            <person name="Ayuso-Fernandez I."/>
            <person name="Pacheco R."/>
            <person name="Padilla G."/>
            <person name="Ferreira P."/>
            <person name="Barriuso J."/>
            <person name="Kellner H."/>
            <person name="Castanera R."/>
            <person name="Alfaro M."/>
            <person name="Ramirez L."/>
            <person name="Pisabarro A.G."/>
            <person name="Kuo A."/>
            <person name="Tritt A."/>
            <person name="Lipzen A."/>
            <person name="He G."/>
            <person name="Yan M."/>
            <person name="Ng V."/>
            <person name="Cullen D."/>
            <person name="Martin F."/>
            <person name="Rosso M.-N."/>
            <person name="Henrissat B."/>
            <person name="Hibbett D."/>
            <person name="Martinez A.T."/>
            <person name="Grigoriev I.V."/>
        </authorList>
    </citation>
    <scope>NUCLEOTIDE SEQUENCE</scope>
    <source>
        <strain evidence="1">AH 40177</strain>
    </source>
</reference>
<proteinExistence type="predicted"/>
<dbReference type="AlphaFoldDB" id="A0A9P5U489"/>
<gene>
    <name evidence="1" type="ORF">BDP27DRAFT_1366199</name>
</gene>
<dbReference type="EMBL" id="JADNRY010000099">
    <property type="protein sequence ID" value="KAF9065701.1"/>
    <property type="molecule type" value="Genomic_DNA"/>
</dbReference>
<name>A0A9P5U489_9AGAR</name>
<sequence length="248" mass="27560">MSTMLNALDNTEAGITYKGGKGSDTNQWYTAISKGKPGQDHFVPFKGEPSEEGEKAKEKAEKMAEEWKTILAEFQKLYKPTAAEDQPMTECFSKYAYRPSGAKSSPSLNPVYQYLHCCFALFPIRYHEICQMYKIAEACLQTAEKMFGKFRQTACYLLQFFCLDILDEVVLFAPLFISAASMNGKMHMSINQICLPGLTILTNPQSNNGPIVSPIVLSLQPYDLSPVALSGGGDFVAKLTSKLLFKVK</sequence>
<dbReference type="Proteomes" id="UP000772434">
    <property type="component" value="Unassembled WGS sequence"/>
</dbReference>